<dbReference type="KEGG" id="hth:HTH_0266"/>
<evidence type="ECO:0000313" key="7">
    <source>
        <dbReference type="Proteomes" id="UP000002574"/>
    </source>
</evidence>
<dbReference type="Pfam" id="PF02350">
    <property type="entry name" value="Epimerase_2"/>
    <property type="match status" value="1"/>
</dbReference>
<name>D3DFY1_HYDTT</name>
<dbReference type="Proteomes" id="UP000002574">
    <property type="component" value="Chromosome"/>
</dbReference>
<accession>D3DFY1</accession>
<evidence type="ECO:0000313" key="6">
    <source>
        <dbReference type="EMBL" id="BAI68733.1"/>
    </source>
</evidence>
<dbReference type="InterPro" id="IPR029767">
    <property type="entry name" value="WecB-like"/>
</dbReference>
<organism evidence="6 7">
    <name type="scientific">Hydrogenobacter thermophilus (strain DSM 6534 / IAM 12695 / TK-6)</name>
    <dbReference type="NCBI Taxonomy" id="608538"/>
    <lineage>
        <taxon>Bacteria</taxon>
        <taxon>Pseudomonadati</taxon>
        <taxon>Aquificota</taxon>
        <taxon>Aquificia</taxon>
        <taxon>Aquificales</taxon>
        <taxon>Aquificaceae</taxon>
        <taxon>Hydrogenobacter</taxon>
    </lineage>
</organism>
<dbReference type="EC" id="5.1.3.14" evidence="3"/>
<dbReference type="Gene3D" id="3.40.50.2000">
    <property type="entry name" value="Glycogen Phosphorylase B"/>
    <property type="match status" value="2"/>
</dbReference>
<gene>
    <name evidence="6" type="ordered locus">HTH_0266</name>
</gene>
<feature type="domain" description="UDP-N-acetylglucosamine 2-epimerase" evidence="5">
    <location>
        <begin position="31"/>
        <end position="370"/>
    </location>
</feature>
<keyword evidence="7" id="KW-1185">Reference proteome</keyword>
<dbReference type="CDD" id="cd03786">
    <property type="entry name" value="GTB_UDP-GlcNAc_2-Epimerase"/>
    <property type="match status" value="1"/>
</dbReference>
<dbReference type="GO" id="GO:0008761">
    <property type="term" value="F:UDP-N-acetylglucosamine 2-epimerase activity"/>
    <property type="evidence" value="ECO:0007669"/>
    <property type="project" value="UniProtKB-EC"/>
</dbReference>
<dbReference type="eggNOG" id="COG0381">
    <property type="taxonomic scope" value="Bacteria"/>
</dbReference>
<sequence>MNSKLPKVMVILGTRPEAVKLAPVVLALKKMGFNVKVVATGQHTEMLMQVIDFFGMEACLLDCMSADLLENTACMTKALKNKLLEEKPDAVLVQGDTLSCYMGAYSAFLNKLPVMHLEAGLRSHDKFSPFPEELYRKLTDSLSDIFFAPTPKAVDNLLSEGVRKDRILLTGNTVVDAMHLALKRLDREKIKGEIENITGKKIDAYEGLVFITSHRRENFGKPLENIREAILELSKRYSSLLFLWSVHKNPEVRKVVMDGLKSLPENLSLVEPLTYPQTVYALEKSKVLITDSGGLQEEACVVKKPVLITRNVSERPEVVEVGLGKIVGTEKENIIKSFDEVYLSYDKFSNLEFENPYGDGRASERIAGFLLCPKVMDFILNYRERYREDLHECSERYSYPAFAL</sequence>
<protein>
    <recommendedName>
        <fullName evidence="3">UDP-N-acetylglucosamine 2-epimerase (non-hydrolyzing)</fullName>
        <ecNumber evidence="3">5.1.3.14</ecNumber>
    </recommendedName>
</protein>
<dbReference type="SUPFAM" id="SSF53756">
    <property type="entry name" value="UDP-Glycosyltransferase/glycogen phosphorylase"/>
    <property type="match status" value="1"/>
</dbReference>
<dbReference type="OrthoDB" id="9803238at2"/>
<dbReference type="AlphaFoldDB" id="D3DFY1"/>
<evidence type="ECO:0000256" key="1">
    <source>
        <dbReference type="ARBA" id="ARBA00023235"/>
    </source>
</evidence>
<evidence type="ECO:0000256" key="3">
    <source>
        <dbReference type="ARBA" id="ARBA00038858"/>
    </source>
</evidence>
<dbReference type="PANTHER" id="PTHR43174">
    <property type="entry name" value="UDP-N-ACETYLGLUCOSAMINE 2-EPIMERASE"/>
    <property type="match status" value="1"/>
</dbReference>
<dbReference type="STRING" id="608538.HTH_0266"/>
<dbReference type="InterPro" id="IPR003331">
    <property type="entry name" value="UDP_GlcNAc_Epimerase_2_dom"/>
</dbReference>
<dbReference type="PATRIC" id="fig|608538.5.peg.265"/>
<evidence type="ECO:0000259" key="5">
    <source>
        <dbReference type="Pfam" id="PF02350"/>
    </source>
</evidence>
<dbReference type="NCBIfam" id="TIGR00236">
    <property type="entry name" value="wecB"/>
    <property type="match status" value="1"/>
</dbReference>
<dbReference type="RefSeq" id="WP_012962916.1">
    <property type="nucleotide sequence ID" value="NC_013799.1"/>
</dbReference>
<keyword evidence="1 4" id="KW-0413">Isomerase</keyword>
<dbReference type="PANTHER" id="PTHR43174:SF2">
    <property type="entry name" value="UDP-N-ACETYLGLUCOSAMINE 2-EPIMERASE"/>
    <property type="match status" value="1"/>
</dbReference>
<evidence type="ECO:0000256" key="4">
    <source>
        <dbReference type="RuleBase" id="RU003513"/>
    </source>
</evidence>
<reference evidence="6 7" key="1">
    <citation type="journal article" date="2010" name="J. Bacteriol.">
        <title>Complete genome sequence of the thermophilic, obligately chemolithoautotrophic hydrogen-oxidizing bacterium Hydrogenobacter thermophilus TK-6.</title>
        <authorList>
            <person name="Arai H."/>
            <person name="Kanbe H."/>
            <person name="Ishii M."/>
            <person name="Igarashi Y."/>
        </authorList>
    </citation>
    <scope>NUCLEOTIDE SEQUENCE [LARGE SCALE GENOMIC DNA]</scope>
    <source>
        <strain evidence="7">DSM 6534 / IAM 12695 / TK-6 [Tokyo]</strain>
    </source>
</reference>
<comment type="similarity">
    <text evidence="2 4">Belongs to the UDP-N-acetylglucosamine 2-epimerase family.</text>
</comment>
<proteinExistence type="inferred from homology"/>
<evidence type="ECO:0000256" key="2">
    <source>
        <dbReference type="ARBA" id="ARBA00038209"/>
    </source>
</evidence>
<dbReference type="EMBL" id="AP011112">
    <property type="protein sequence ID" value="BAI68733.1"/>
    <property type="molecule type" value="Genomic_DNA"/>
</dbReference>
<dbReference type="KEGG" id="hte:Hydth_0263"/>